<keyword evidence="2" id="KW-0235">DNA replication</keyword>
<organism evidence="10">
    <name type="scientific">Ixodes scapularis</name>
    <name type="common">Black-legged tick</name>
    <name type="synonym">Deer tick</name>
    <dbReference type="NCBI Taxonomy" id="6945"/>
    <lineage>
        <taxon>Eukaryota</taxon>
        <taxon>Metazoa</taxon>
        <taxon>Ecdysozoa</taxon>
        <taxon>Arthropoda</taxon>
        <taxon>Chelicerata</taxon>
        <taxon>Arachnida</taxon>
        <taxon>Acari</taxon>
        <taxon>Parasitiformes</taxon>
        <taxon>Ixodida</taxon>
        <taxon>Ixodoidea</taxon>
        <taxon>Ixodidae</taxon>
        <taxon>Ixodinae</taxon>
        <taxon>Ixodes</taxon>
    </lineage>
</organism>
<accession>A0A4D5RH04</accession>
<evidence type="ECO:0000256" key="8">
    <source>
        <dbReference type="SAM" id="MobiDB-lite"/>
    </source>
</evidence>
<evidence type="ECO:0000256" key="5">
    <source>
        <dbReference type="ARBA" id="ARBA00023159"/>
    </source>
</evidence>
<dbReference type="SMART" id="SM00523">
    <property type="entry name" value="DWA"/>
    <property type="match status" value="1"/>
</dbReference>
<feature type="region of interest" description="Disordered" evidence="8">
    <location>
        <begin position="297"/>
        <end position="342"/>
    </location>
</feature>
<dbReference type="OMA" id="DEGMDYN"/>
<evidence type="ECO:0000256" key="1">
    <source>
        <dbReference type="ARBA" id="ARBA00004123"/>
    </source>
</evidence>
<dbReference type="Pfam" id="PF03165">
    <property type="entry name" value="MH1"/>
    <property type="match status" value="1"/>
</dbReference>
<proteinExistence type="predicted"/>
<feature type="region of interest" description="Disordered" evidence="8">
    <location>
        <begin position="521"/>
        <end position="591"/>
    </location>
</feature>
<keyword evidence="3" id="KW-0805">Transcription regulation</keyword>
<keyword evidence="7" id="KW-0539">Nucleus</keyword>
<name>A0A4D5RH04_IXOSC</name>
<dbReference type="OrthoDB" id="10055441at2759"/>
<dbReference type="KEGG" id="isc:115312030"/>
<feature type="compositionally biased region" description="Low complexity" evidence="8">
    <location>
        <begin position="573"/>
        <end position="583"/>
    </location>
</feature>
<comment type="subcellular location">
    <subcellularLocation>
        <location evidence="1">Nucleus</location>
    </subcellularLocation>
</comment>
<dbReference type="PROSITE" id="PS51080">
    <property type="entry name" value="CTF_NFI_2"/>
    <property type="match status" value="1"/>
</dbReference>
<feature type="compositionally biased region" description="Basic and acidic residues" evidence="8">
    <location>
        <begin position="543"/>
        <end position="552"/>
    </location>
</feature>
<keyword evidence="4" id="KW-0238">DNA-binding</keyword>
<sequence length="702" mass="76061">MVACGIPASCSLPQLSRDCMPLDEFHPFIEALLPHVKAFSYTWFNLQAAKRKHFKKHEKRMSLDEERRCKEELQGERPEVKQKWASRLLGKLRKDITQECREDFVLGITGKKRATCVLSNPDQKGKMRRIDCLRQADKVWRLDLVMVILFKAIPLESTDGERLEKSPDCHHPSLCVNPFHINVSVRELDLYLANFILSHDALSGIRDSVCDNEKEDDGGDATSILATGVFTSAELYRLSKAKCLSEMKEDFLERQTMAFVFDSSRSSGSVLQPSNGGGHQPLQTVKLEPPSTYYSYASPPDPLAGVAGPTLRPPTGSPPSEPRSKRIRRVSSMEDEGPPDKDVAHFYAHHGSAAWPDVDHDAEGQQNRLDNLDLLQHHHSNAFDARLVTCRQLPLHTKIKMENAPPFPLGRGDLKPPPTHPRVPGGPQGSPLGMAGQLPAGSGSYYIHPAGKYQENGDTFSDFVNLVCQEAHNTGSSSQPSPDSGVRSPSKLAQFYSSSMLPPPPPAPMARPVAIIRSTGLSPAAQSPPQTSGAPSTPSSDPSNRDDPKDTDSPSPTPVCSTAGDPSPGGGSRSASSPFMPRSSSEHSFAHIHSQSQLFSYPSMSPVGGMGGGVMSPTGLLASPVTTPRTTPRTTPVPRWNPPFIALDENMDYNMMAGLLPGGATPDPSDSPHIITGPGDERFFSVVTPGDESDDVGASKPS</sequence>
<dbReference type="InterPro" id="IPR003619">
    <property type="entry name" value="MAD_homology1_Dwarfin-type"/>
</dbReference>
<evidence type="ECO:0000256" key="3">
    <source>
        <dbReference type="ARBA" id="ARBA00023015"/>
    </source>
</evidence>
<dbReference type="GO" id="GO:0006260">
    <property type="term" value="P:DNA replication"/>
    <property type="evidence" value="ECO:0007669"/>
    <property type="project" value="UniProtKB-KW"/>
</dbReference>
<evidence type="ECO:0000256" key="6">
    <source>
        <dbReference type="ARBA" id="ARBA00023163"/>
    </source>
</evidence>
<feature type="region of interest" description="Disordered" evidence="8">
    <location>
        <begin position="402"/>
        <end position="437"/>
    </location>
</feature>
<dbReference type="CTD" id="43782"/>
<dbReference type="InterPro" id="IPR019548">
    <property type="entry name" value="CTF/NFI_DNA-bd_N"/>
</dbReference>
<dbReference type="Pfam" id="PF10524">
    <property type="entry name" value="NfI_DNAbd_pre-N"/>
    <property type="match status" value="1"/>
</dbReference>
<evidence type="ECO:0000259" key="9">
    <source>
        <dbReference type="PROSITE" id="PS51080"/>
    </source>
</evidence>
<dbReference type="GeneID" id="115312030"/>
<dbReference type="GO" id="GO:0005634">
    <property type="term" value="C:nucleus"/>
    <property type="evidence" value="ECO:0007669"/>
    <property type="project" value="UniProtKB-SubCell"/>
</dbReference>
<evidence type="ECO:0000313" key="10">
    <source>
        <dbReference type="EMBL" id="MOY36226.1"/>
    </source>
</evidence>
<feature type="non-terminal residue" evidence="10">
    <location>
        <position position="702"/>
    </location>
</feature>
<reference evidence="10" key="1">
    <citation type="submission" date="2019-04" db="EMBL/GenBank/DDBJ databases">
        <title>An insight into the mialome of Ixodes scapularis.</title>
        <authorList>
            <person name="Ribeiro J.M."/>
            <person name="Mather T.N."/>
            <person name="Karim S."/>
        </authorList>
    </citation>
    <scope>NUCLEOTIDE SEQUENCE</scope>
</reference>
<dbReference type="VEuPathDB" id="VectorBase:ISCP_015556"/>
<keyword evidence="5" id="KW-0010">Activator</keyword>
<dbReference type="VEuPathDB" id="VectorBase:ISCI004440"/>
<dbReference type="GO" id="GO:0003677">
    <property type="term" value="F:DNA binding"/>
    <property type="evidence" value="ECO:0007669"/>
    <property type="project" value="UniProtKB-KW"/>
</dbReference>
<dbReference type="GO" id="GO:0045893">
    <property type="term" value="P:positive regulation of DNA-templated transcription"/>
    <property type="evidence" value="ECO:0007669"/>
    <property type="project" value="UniProtKB-ARBA"/>
</dbReference>
<feature type="region of interest" description="Disordered" evidence="8">
    <location>
        <begin position="658"/>
        <end position="679"/>
    </location>
</feature>
<dbReference type="PANTHER" id="PTHR11492:SF8">
    <property type="entry name" value="NUCLEAR FACTOR I, ISOFORM B"/>
    <property type="match status" value="1"/>
</dbReference>
<dbReference type="PANTHER" id="PTHR11492">
    <property type="entry name" value="NUCLEAR FACTOR I"/>
    <property type="match status" value="1"/>
</dbReference>
<dbReference type="GO" id="GO:0003700">
    <property type="term" value="F:DNA-binding transcription factor activity"/>
    <property type="evidence" value="ECO:0007669"/>
    <property type="project" value="InterPro"/>
</dbReference>
<evidence type="ECO:0000256" key="7">
    <source>
        <dbReference type="ARBA" id="ARBA00023242"/>
    </source>
</evidence>
<dbReference type="RefSeq" id="XP_029826771.1">
    <property type="nucleotide sequence ID" value="XM_029970911.4"/>
</dbReference>
<feature type="compositionally biased region" description="Pro residues" evidence="8">
    <location>
        <begin position="311"/>
        <end position="321"/>
    </location>
</feature>
<feature type="compositionally biased region" description="Polar residues" evidence="8">
    <location>
        <begin position="521"/>
        <end position="542"/>
    </location>
</feature>
<evidence type="ECO:0000256" key="4">
    <source>
        <dbReference type="ARBA" id="ARBA00023125"/>
    </source>
</evidence>
<dbReference type="EMBL" id="GHJT01002255">
    <property type="protein sequence ID" value="MOY36226.1"/>
    <property type="molecule type" value="Transcribed_RNA"/>
</dbReference>
<feature type="domain" description="CTF/NF-I" evidence="9">
    <location>
        <begin position="14"/>
        <end position="207"/>
    </location>
</feature>
<dbReference type="InterPro" id="IPR020604">
    <property type="entry name" value="CTF/NFI_DNA-bd-dom"/>
</dbReference>
<dbReference type="VEuPathDB" id="VectorBase:ISCW004440"/>
<protein>
    <submittedName>
        <fullName evidence="10">Putative nuclear factor i</fullName>
    </submittedName>
</protein>
<evidence type="ECO:0000256" key="2">
    <source>
        <dbReference type="ARBA" id="ARBA00022705"/>
    </source>
</evidence>
<dbReference type="InterPro" id="IPR000647">
    <property type="entry name" value="CTF/NFI"/>
</dbReference>
<keyword evidence="6" id="KW-0804">Transcription</keyword>
<dbReference type="AlphaFoldDB" id="A0A4D5RH04"/>